<proteinExistence type="predicted"/>
<name>A0A059DGA4_EUCGR</name>
<dbReference type="InParanoid" id="A0A059DGA4"/>
<organism evidence="1">
    <name type="scientific">Eucalyptus grandis</name>
    <name type="common">Flooded gum</name>
    <dbReference type="NCBI Taxonomy" id="71139"/>
    <lineage>
        <taxon>Eukaryota</taxon>
        <taxon>Viridiplantae</taxon>
        <taxon>Streptophyta</taxon>
        <taxon>Embryophyta</taxon>
        <taxon>Tracheophyta</taxon>
        <taxon>Spermatophyta</taxon>
        <taxon>Magnoliopsida</taxon>
        <taxon>eudicotyledons</taxon>
        <taxon>Gunneridae</taxon>
        <taxon>Pentapetalae</taxon>
        <taxon>rosids</taxon>
        <taxon>malvids</taxon>
        <taxon>Myrtales</taxon>
        <taxon>Myrtaceae</taxon>
        <taxon>Myrtoideae</taxon>
        <taxon>Eucalypteae</taxon>
        <taxon>Eucalyptus</taxon>
    </lineage>
</organism>
<sequence length="142" mass="15192">MPGKIEGTLSSDGAVAAAVPAGGSRCSAFIQGLASVRQTGHVDCELSHLSMHSTWKMCLQLGNSLAVSPSSNMLKQTVHSTEASSWLSLRLNIKKGSEEMTVGSRPVLGGSPPDCTWATLRARTCMAAERRARLRRTYLAYK</sequence>
<dbReference type="AlphaFoldDB" id="A0A059DGA4"/>
<reference evidence="1" key="1">
    <citation type="submission" date="2013-07" db="EMBL/GenBank/DDBJ databases">
        <title>The genome of Eucalyptus grandis.</title>
        <authorList>
            <person name="Schmutz J."/>
            <person name="Hayes R."/>
            <person name="Myburg A."/>
            <person name="Tuskan G."/>
            <person name="Grattapaglia D."/>
            <person name="Rokhsar D.S."/>
        </authorList>
    </citation>
    <scope>NUCLEOTIDE SEQUENCE</scope>
    <source>
        <tissue evidence="1">Leaf extractions</tissue>
    </source>
</reference>
<accession>A0A059DGA4</accession>
<gene>
    <name evidence="1" type="ORF">EUGRSUZ_A01891</name>
</gene>
<dbReference type="EMBL" id="KK198753">
    <property type="protein sequence ID" value="KCW89607.1"/>
    <property type="molecule type" value="Genomic_DNA"/>
</dbReference>
<evidence type="ECO:0000313" key="1">
    <source>
        <dbReference type="EMBL" id="KCW89607.1"/>
    </source>
</evidence>
<dbReference type="Gramene" id="KCW89607">
    <property type="protein sequence ID" value="KCW89607"/>
    <property type="gene ID" value="EUGRSUZ_A01891"/>
</dbReference>
<protein>
    <submittedName>
        <fullName evidence="1">Uncharacterized protein</fullName>
    </submittedName>
</protein>